<dbReference type="PANTHER" id="PTHR11845">
    <property type="entry name" value="5'-DEOXYNUCLEOTIDASE HDDC2"/>
    <property type="match status" value="1"/>
</dbReference>
<evidence type="ECO:0000259" key="2">
    <source>
        <dbReference type="SMART" id="SM00471"/>
    </source>
</evidence>
<gene>
    <name evidence="3" type="primary">yfbR</name>
    <name evidence="3" type="ORF">IAB00_00435</name>
</gene>
<name>A0A9D1HKP7_9FIRM</name>
<dbReference type="AlphaFoldDB" id="A0A9D1HKP7"/>
<dbReference type="Proteomes" id="UP000824124">
    <property type="component" value="Unassembled WGS sequence"/>
</dbReference>
<sequence>MVMNHFFAYISRLRLIRRWGLMRNSYQENTQEHSWQVAVVAHALAVIQNRLYGGQVDANRVAVLALYHDASETVTGDLPTPVKYANADIERVFHALEAGAADELLAKLPEDLQEDFRPLLLPEDSPEAELVHIADKICAYLKCVEEVGSGNREFQVAYDATAAKLAVYQERPEVAYFMEHFVPSFSLTLDDLKK</sequence>
<accession>A0A9D1HKP7</accession>
<dbReference type="GO" id="GO:0002953">
    <property type="term" value="F:5'-deoxynucleotidase activity"/>
    <property type="evidence" value="ECO:0007669"/>
    <property type="project" value="UniProtKB-EC"/>
</dbReference>
<evidence type="ECO:0000313" key="4">
    <source>
        <dbReference type="Proteomes" id="UP000824124"/>
    </source>
</evidence>
<dbReference type="Gene3D" id="1.10.3210.10">
    <property type="entry name" value="Hypothetical protein af1432"/>
    <property type="match status" value="1"/>
</dbReference>
<reference evidence="3" key="1">
    <citation type="submission" date="2020-10" db="EMBL/GenBank/DDBJ databases">
        <authorList>
            <person name="Gilroy R."/>
        </authorList>
    </citation>
    <scope>NUCLEOTIDE SEQUENCE</scope>
    <source>
        <strain evidence="3">2830</strain>
    </source>
</reference>
<evidence type="ECO:0000313" key="3">
    <source>
        <dbReference type="EMBL" id="HIU09713.1"/>
    </source>
</evidence>
<dbReference type="EC" id="3.1.3.89" evidence="3"/>
<comment type="caution">
    <text evidence="3">The sequence shown here is derived from an EMBL/GenBank/DDBJ whole genome shotgun (WGS) entry which is preliminary data.</text>
</comment>
<proteinExistence type="predicted"/>
<dbReference type="PANTHER" id="PTHR11845:SF13">
    <property type="entry name" value="5'-DEOXYNUCLEOTIDASE HDDC2"/>
    <property type="match status" value="1"/>
</dbReference>
<dbReference type="InterPro" id="IPR003607">
    <property type="entry name" value="HD/PDEase_dom"/>
</dbReference>
<dbReference type="SMART" id="SM00471">
    <property type="entry name" value="HDc"/>
    <property type="match status" value="1"/>
</dbReference>
<dbReference type="GO" id="GO:0005737">
    <property type="term" value="C:cytoplasm"/>
    <property type="evidence" value="ECO:0007669"/>
    <property type="project" value="TreeGrafter"/>
</dbReference>
<reference evidence="3" key="2">
    <citation type="journal article" date="2021" name="PeerJ">
        <title>Extensive microbial diversity within the chicken gut microbiome revealed by metagenomics and culture.</title>
        <authorList>
            <person name="Gilroy R."/>
            <person name="Ravi A."/>
            <person name="Getino M."/>
            <person name="Pursley I."/>
            <person name="Horton D.L."/>
            <person name="Alikhan N.F."/>
            <person name="Baker D."/>
            <person name="Gharbi K."/>
            <person name="Hall N."/>
            <person name="Watson M."/>
            <person name="Adriaenssens E.M."/>
            <person name="Foster-Nyarko E."/>
            <person name="Jarju S."/>
            <person name="Secka A."/>
            <person name="Antonio M."/>
            <person name="Oren A."/>
            <person name="Chaudhuri R.R."/>
            <person name="La Ragione R."/>
            <person name="Hildebrand F."/>
            <person name="Pallen M.J."/>
        </authorList>
    </citation>
    <scope>NUCLEOTIDE SEQUENCE</scope>
    <source>
        <strain evidence="3">2830</strain>
    </source>
</reference>
<dbReference type="Pfam" id="PF12917">
    <property type="entry name" value="YfbR-like"/>
    <property type="match status" value="1"/>
</dbReference>
<keyword evidence="1 3" id="KW-0378">Hydrolase</keyword>
<dbReference type="NCBIfam" id="NF003009">
    <property type="entry name" value="PRK03826.1"/>
    <property type="match status" value="1"/>
</dbReference>
<dbReference type="InterPro" id="IPR039356">
    <property type="entry name" value="YfbR/HDDC2"/>
</dbReference>
<evidence type="ECO:0000256" key="1">
    <source>
        <dbReference type="ARBA" id="ARBA00022801"/>
    </source>
</evidence>
<protein>
    <submittedName>
        <fullName evidence="3">5'-deoxynucleotidase</fullName>
        <ecNumber evidence="3">3.1.3.89</ecNumber>
    </submittedName>
</protein>
<dbReference type="SUPFAM" id="SSF109604">
    <property type="entry name" value="HD-domain/PDEase-like"/>
    <property type="match status" value="1"/>
</dbReference>
<organism evidence="3 4">
    <name type="scientific">Candidatus Avidehalobacter gallistercoris</name>
    <dbReference type="NCBI Taxonomy" id="2840694"/>
    <lineage>
        <taxon>Bacteria</taxon>
        <taxon>Bacillati</taxon>
        <taxon>Bacillota</taxon>
        <taxon>Clostridia</taxon>
        <taxon>Eubacteriales</taxon>
        <taxon>Peptococcaceae</taxon>
        <taxon>Peptococcaceae incertae sedis</taxon>
        <taxon>Candidatus Avidehalobacter</taxon>
    </lineage>
</organism>
<feature type="domain" description="HD/PDEase" evidence="2">
    <location>
        <begin position="26"/>
        <end position="149"/>
    </location>
</feature>
<dbReference type="EMBL" id="DVMH01000003">
    <property type="protein sequence ID" value="HIU09713.1"/>
    <property type="molecule type" value="Genomic_DNA"/>
</dbReference>